<dbReference type="EMBL" id="IACI01058923">
    <property type="protein sequence ID" value="LAA24706.1"/>
    <property type="molecule type" value="Transcribed_RNA"/>
</dbReference>
<reference evidence="1" key="1">
    <citation type="submission" date="2017-07" db="EMBL/GenBank/DDBJ databases">
        <authorList>
            <person name="Mikheyev A."/>
            <person name="Grau M."/>
        </authorList>
    </citation>
    <scope>NUCLEOTIDE SEQUENCE</scope>
    <source>
        <tissue evidence="1">Venom_gland</tissue>
    </source>
</reference>
<reference evidence="1" key="2">
    <citation type="submission" date="2017-12" db="EMBL/GenBank/DDBJ databases">
        <title>Coralsnake Venomics: Analyses of Venom Gland Transcriptomes and Proteomes of Six Brazilian Taxa.</title>
        <authorList>
            <person name="Aird S.D."/>
            <person name="Jorge da Silva N."/>
            <person name="Qiu L."/>
            <person name="Villar-Briones A."/>
            <person name="Aparecida-Saddi V."/>
            <person name="Campos-Telles M.P."/>
            <person name="Grau M."/>
            <person name="Mikheyev A.S."/>
        </authorList>
    </citation>
    <scope>NUCLEOTIDE SEQUENCE</scope>
    <source>
        <tissue evidence="1">Venom_gland</tissue>
    </source>
</reference>
<accession>A0A2H6N8C6</accession>
<evidence type="ECO:0000313" key="1">
    <source>
        <dbReference type="EMBL" id="LAA24706.1"/>
    </source>
</evidence>
<dbReference type="AlphaFoldDB" id="A0A2H6N8C6"/>
<protein>
    <submittedName>
        <fullName evidence="1">Uncharacterized protein</fullName>
    </submittedName>
</protein>
<name>A0A2H6N8C6_9SAUR</name>
<organism evidence="1">
    <name type="scientific">Micrurus carvalhoi</name>
    <dbReference type="NCBI Taxonomy" id="3147026"/>
    <lineage>
        <taxon>Eukaryota</taxon>
        <taxon>Metazoa</taxon>
        <taxon>Chordata</taxon>
        <taxon>Craniata</taxon>
        <taxon>Vertebrata</taxon>
        <taxon>Euteleostomi</taxon>
        <taxon>Lepidosauria</taxon>
        <taxon>Squamata</taxon>
        <taxon>Bifurcata</taxon>
        <taxon>Unidentata</taxon>
        <taxon>Episquamata</taxon>
        <taxon>Toxicofera</taxon>
        <taxon>Serpentes</taxon>
        <taxon>Colubroidea</taxon>
        <taxon>Elapidae</taxon>
        <taxon>Elapinae</taxon>
        <taxon>Micrurus</taxon>
    </lineage>
</organism>
<proteinExistence type="predicted"/>
<sequence>MGGEERGKEACVNPPKAALSSASRLPFVAVSHLKPNQLPACRSLRRDLSCTELCLSSSPSPLSSRTTPEGLGSGQNLKRCLWTLGLVGLLLKSKQKKKNPVRN</sequence>